<dbReference type="GeneID" id="35382845"/>
<feature type="compositionally biased region" description="Basic residues" evidence="1">
    <location>
        <begin position="46"/>
        <end position="60"/>
    </location>
</feature>
<evidence type="ECO:0000313" key="3">
    <source>
        <dbReference type="Proteomes" id="UP000236316"/>
    </source>
</evidence>
<name>A0A2I2L5X9_9VIRU</name>
<sequence>MRDEEGIIRPLMAWSVMDGNYESKKKKKEEERKRREKKEELERKNRKDKMMKKFRDHRKREKDEGKPMTDWIKLCYDNDFYEILDERFPEKDFVDHPDDYKVEPKNSDESSDESDEVDNIEYSDSSDESDEV</sequence>
<organism evidence="2">
    <name type="scientific">Orpheovirus IHUMI-LCC2</name>
    <dbReference type="NCBI Taxonomy" id="2023057"/>
    <lineage>
        <taxon>Viruses</taxon>
        <taxon>Varidnaviria</taxon>
        <taxon>Bamfordvirae</taxon>
        <taxon>Nucleocytoviricota</taxon>
        <taxon>Megaviricetes</taxon>
        <taxon>Pimascovirales</taxon>
        <taxon>Ocovirineae</taxon>
        <taxon>Orpheoviridae</taxon>
        <taxon>Alphaorpheovirus</taxon>
        <taxon>Alphaorpheovirus massiliense</taxon>
    </lineage>
</organism>
<reference evidence="2" key="1">
    <citation type="submission" date="2017-08" db="EMBL/GenBank/DDBJ databases">
        <authorList>
            <consortium name="Urmite Genomes"/>
        </authorList>
    </citation>
    <scope>NUCLEOTIDE SEQUENCE [LARGE SCALE GENOMIC DNA]</scope>
    <source>
        <strain evidence="2">IHUMI-LCC2</strain>
    </source>
</reference>
<dbReference type="RefSeq" id="YP_009449202.1">
    <property type="nucleotide sequence ID" value="NC_036594.1"/>
</dbReference>
<keyword evidence="3" id="KW-1185">Reference proteome</keyword>
<dbReference type="Proteomes" id="UP000236316">
    <property type="component" value="Segment"/>
</dbReference>
<dbReference type="EMBL" id="LT906555">
    <property type="protein sequence ID" value="SNW62900.1"/>
    <property type="molecule type" value="Genomic_DNA"/>
</dbReference>
<accession>A0A2I2L5X9</accession>
<protein>
    <submittedName>
        <fullName evidence="2">Uncharacterized protein</fullName>
    </submittedName>
</protein>
<evidence type="ECO:0000256" key="1">
    <source>
        <dbReference type="SAM" id="MobiDB-lite"/>
    </source>
</evidence>
<dbReference type="KEGG" id="vg:35382845"/>
<proteinExistence type="predicted"/>
<feature type="compositionally biased region" description="Basic and acidic residues" evidence="1">
    <location>
        <begin position="92"/>
        <end position="108"/>
    </location>
</feature>
<evidence type="ECO:0000313" key="2">
    <source>
        <dbReference type="EMBL" id="SNW62900.1"/>
    </source>
</evidence>
<feature type="region of interest" description="Disordered" evidence="1">
    <location>
        <begin position="19"/>
        <end position="66"/>
    </location>
</feature>
<feature type="compositionally biased region" description="Acidic residues" evidence="1">
    <location>
        <begin position="109"/>
        <end position="132"/>
    </location>
</feature>
<feature type="region of interest" description="Disordered" evidence="1">
    <location>
        <begin position="92"/>
        <end position="132"/>
    </location>
</feature>
<feature type="compositionally biased region" description="Basic and acidic residues" evidence="1">
    <location>
        <begin position="28"/>
        <end position="45"/>
    </location>
</feature>
<gene>
    <name evidence="2" type="ORF">ORPV_996</name>
</gene>